<name>A0A4C1T8K5_EUMVA</name>
<dbReference type="OrthoDB" id="8033718at2759"/>
<dbReference type="Proteomes" id="UP000299102">
    <property type="component" value="Unassembled WGS sequence"/>
</dbReference>
<comment type="caution">
    <text evidence="2">The sequence shown here is derived from an EMBL/GenBank/DDBJ whole genome shotgun (WGS) entry which is preliminary data.</text>
</comment>
<gene>
    <name evidence="2" type="ORF">EVAR_68052_1</name>
</gene>
<evidence type="ECO:0000313" key="2">
    <source>
        <dbReference type="EMBL" id="GBP10506.1"/>
    </source>
</evidence>
<dbReference type="EMBL" id="BGZK01004716">
    <property type="protein sequence ID" value="GBP10506.1"/>
    <property type="molecule type" value="Genomic_DNA"/>
</dbReference>
<keyword evidence="1" id="KW-0732">Signal</keyword>
<evidence type="ECO:0000256" key="1">
    <source>
        <dbReference type="SAM" id="SignalP"/>
    </source>
</evidence>
<reference evidence="2 3" key="1">
    <citation type="journal article" date="2019" name="Commun. Biol.">
        <title>The bagworm genome reveals a unique fibroin gene that provides high tensile strength.</title>
        <authorList>
            <person name="Kono N."/>
            <person name="Nakamura H."/>
            <person name="Ohtoshi R."/>
            <person name="Tomita M."/>
            <person name="Numata K."/>
            <person name="Arakawa K."/>
        </authorList>
    </citation>
    <scope>NUCLEOTIDE SEQUENCE [LARGE SCALE GENOMIC DNA]</scope>
</reference>
<keyword evidence="3" id="KW-1185">Reference proteome</keyword>
<keyword evidence="2" id="KW-0695">RNA-directed DNA polymerase</keyword>
<keyword evidence="2" id="KW-0548">Nucleotidyltransferase</keyword>
<proteinExistence type="predicted"/>
<organism evidence="2 3">
    <name type="scientific">Eumeta variegata</name>
    <name type="common">Bagworm moth</name>
    <name type="synonym">Eumeta japonica</name>
    <dbReference type="NCBI Taxonomy" id="151549"/>
    <lineage>
        <taxon>Eukaryota</taxon>
        <taxon>Metazoa</taxon>
        <taxon>Ecdysozoa</taxon>
        <taxon>Arthropoda</taxon>
        <taxon>Hexapoda</taxon>
        <taxon>Insecta</taxon>
        <taxon>Pterygota</taxon>
        <taxon>Neoptera</taxon>
        <taxon>Endopterygota</taxon>
        <taxon>Lepidoptera</taxon>
        <taxon>Glossata</taxon>
        <taxon>Ditrysia</taxon>
        <taxon>Tineoidea</taxon>
        <taxon>Psychidae</taxon>
        <taxon>Oiketicinae</taxon>
        <taxon>Eumeta</taxon>
    </lineage>
</organism>
<accession>A0A4C1T8K5</accession>
<sequence length="194" mass="22085">MVGAIILLITGLPGVFCCKAVYETETKTVSDQGTKRCSPCCLSPMAQATHSSHCSESIRLRTPGDIELGIENISKMMNEAVHHASTTYQQPSFNRIFSADIQRLVSEKRRARREWQQHRSPQHKARLRECITQLRNLLASEKTASFKEYLENLDATSETNYSLWRAARNLKRPVQFKPPYAIQVEIGHEAIVKR</sequence>
<keyword evidence="2" id="KW-0808">Transferase</keyword>
<evidence type="ECO:0000313" key="3">
    <source>
        <dbReference type="Proteomes" id="UP000299102"/>
    </source>
</evidence>
<dbReference type="AlphaFoldDB" id="A0A4C1T8K5"/>
<feature type="chain" id="PRO_5020031192" evidence="1">
    <location>
        <begin position="18"/>
        <end position="194"/>
    </location>
</feature>
<protein>
    <submittedName>
        <fullName evidence="2">Probable RNA-directed DNA polymerase from transposon X-element</fullName>
    </submittedName>
</protein>
<dbReference type="GO" id="GO:0003964">
    <property type="term" value="F:RNA-directed DNA polymerase activity"/>
    <property type="evidence" value="ECO:0007669"/>
    <property type="project" value="UniProtKB-KW"/>
</dbReference>
<feature type="signal peptide" evidence="1">
    <location>
        <begin position="1"/>
        <end position="17"/>
    </location>
</feature>